<organism evidence="3">
    <name type="scientific">Onchocerca flexuosa</name>
    <dbReference type="NCBI Taxonomy" id="387005"/>
    <lineage>
        <taxon>Eukaryota</taxon>
        <taxon>Metazoa</taxon>
        <taxon>Ecdysozoa</taxon>
        <taxon>Nematoda</taxon>
        <taxon>Chromadorea</taxon>
        <taxon>Rhabditida</taxon>
        <taxon>Spirurina</taxon>
        <taxon>Spiruromorpha</taxon>
        <taxon>Filarioidea</taxon>
        <taxon>Onchocercidae</taxon>
        <taxon>Onchocerca</taxon>
    </lineage>
</organism>
<sequence length="74" mass="9045">MDIAEHRSINEFLQFLLIDPFSGEEFMLTIWQWKQGSNIMLYLSFHFESWHELCCNDFVERHHLEARVVFPNDR</sequence>
<accession>A0A183I7N0</accession>
<dbReference type="Proteomes" id="UP000267606">
    <property type="component" value="Unassembled WGS sequence"/>
</dbReference>
<name>A0A183I7N0_9BILA</name>
<dbReference type="EMBL" id="UZAJ01042748">
    <property type="protein sequence ID" value="VDP23568.1"/>
    <property type="molecule type" value="Genomic_DNA"/>
</dbReference>
<gene>
    <name evidence="1" type="ORF">OFLC_LOCUS15742</name>
</gene>
<reference evidence="3" key="1">
    <citation type="submission" date="2016-06" db="UniProtKB">
        <authorList>
            <consortium name="WormBaseParasite"/>
        </authorList>
    </citation>
    <scope>IDENTIFICATION</scope>
</reference>
<evidence type="ECO:0000313" key="2">
    <source>
        <dbReference type="Proteomes" id="UP000267606"/>
    </source>
</evidence>
<evidence type="ECO:0000313" key="3">
    <source>
        <dbReference type="WBParaSite" id="OFLC_0001575501-mRNA-1"/>
    </source>
</evidence>
<protein>
    <submittedName>
        <fullName evidence="3">2OG-FeII_Oxy_4 domain-containing protein</fullName>
    </submittedName>
</protein>
<dbReference type="AlphaFoldDB" id="A0A183I7N0"/>
<dbReference type="WBParaSite" id="OFLC_0001575501-mRNA-1">
    <property type="protein sequence ID" value="OFLC_0001575501-mRNA-1"/>
    <property type="gene ID" value="OFLC_0001575501"/>
</dbReference>
<evidence type="ECO:0000313" key="1">
    <source>
        <dbReference type="EMBL" id="VDP23568.1"/>
    </source>
</evidence>
<reference evidence="1 2" key="2">
    <citation type="submission" date="2018-11" db="EMBL/GenBank/DDBJ databases">
        <authorList>
            <consortium name="Pathogen Informatics"/>
        </authorList>
    </citation>
    <scope>NUCLEOTIDE SEQUENCE [LARGE SCALE GENOMIC DNA]</scope>
</reference>
<proteinExistence type="predicted"/>
<keyword evidence="2" id="KW-1185">Reference proteome</keyword>